<comment type="subcellular location">
    <subcellularLocation>
        <location evidence="1">Cell membrane</location>
        <topology evidence="1">Multi-pass membrane protein</topology>
    </subcellularLocation>
    <subcellularLocation>
        <location evidence="6">Membrane</location>
        <topology evidence="6">Multi-pass membrane protein</topology>
    </subcellularLocation>
</comment>
<evidence type="ECO:0000256" key="5">
    <source>
        <dbReference type="ARBA" id="ARBA00023136"/>
    </source>
</evidence>
<dbReference type="RefSeq" id="WP_084393461.1">
    <property type="nucleotide sequence ID" value="NZ_BMKF01000001.1"/>
</dbReference>
<feature type="signal peptide" evidence="9">
    <location>
        <begin position="1"/>
        <end position="30"/>
    </location>
</feature>
<comment type="similarity">
    <text evidence="6">Belongs to the exbB/tolQ family.</text>
</comment>
<evidence type="ECO:0000256" key="3">
    <source>
        <dbReference type="ARBA" id="ARBA00022692"/>
    </source>
</evidence>
<feature type="coiled-coil region" evidence="7">
    <location>
        <begin position="71"/>
        <end position="98"/>
    </location>
</feature>
<feature type="transmembrane region" description="Helical" evidence="8">
    <location>
        <begin position="409"/>
        <end position="432"/>
    </location>
</feature>
<dbReference type="SUPFAM" id="SSF81665">
    <property type="entry name" value="Calcium ATPase, transmembrane domain M"/>
    <property type="match status" value="1"/>
</dbReference>
<dbReference type="InterPro" id="IPR002898">
    <property type="entry name" value="MotA_ExbB_proton_chnl"/>
</dbReference>
<evidence type="ECO:0000256" key="7">
    <source>
        <dbReference type="SAM" id="Coils"/>
    </source>
</evidence>
<keyword evidence="7" id="KW-0175">Coiled coil</keyword>
<keyword evidence="4 8" id="KW-1133">Transmembrane helix</keyword>
<dbReference type="Proteomes" id="UP000628854">
    <property type="component" value="Unassembled WGS sequence"/>
</dbReference>
<keyword evidence="3 8" id="KW-0812">Transmembrane</keyword>
<protein>
    <submittedName>
        <fullName evidence="11">Biopolymer transporter ExbB</fullName>
    </submittedName>
</protein>
<dbReference type="PIRSF" id="PIRSF037714">
    <property type="entry name" value="TolR"/>
    <property type="match status" value="1"/>
</dbReference>
<evidence type="ECO:0000256" key="4">
    <source>
        <dbReference type="ARBA" id="ARBA00022989"/>
    </source>
</evidence>
<evidence type="ECO:0000256" key="6">
    <source>
        <dbReference type="RuleBase" id="RU004057"/>
    </source>
</evidence>
<feature type="domain" description="MotA/TolQ/ExbB proton channel" evidence="10">
    <location>
        <begin position="331"/>
        <end position="441"/>
    </location>
</feature>
<gene>
    <name evidence="11" type="ORF">GCM10011503_08310</name>
</gene>
<keyword evidence="9" id="KW-0732">Signal</keyword>
<keyword evidence="6" id="KW-0813">Transport</keyword>
<keyword evidence="2" id="KW-1003">Cell membrane</keyword>
<reference evidence="12" key="1">
    <citation type="journal article" date="2019" name="Int. J. Syst. Evol. Microbiol.">
        <title>The Global Catalogue of Microorganisms (GCM) 10K type strain sequencing project: providing services to taxonomists for standard genome sequencing and annotation.</title>
        <authorList>
            <consortium name="The Broad Institute Genomics Platform"/>
            <consortium name="The Broad Institute Genome Sequencing Center for Infectious Disease"/>
            <person name="Wu L."/>
            <person name="Ma J."/>
        </authorList>
    </citation>
    <scope>NUCLEOTIDE SEQUENCE [LARGE SCALE GENOMIC DNA]</scope>
    <source>
        <strain evidence="12">CGMCC 1.15928</strain>
    </source>
</reference>
<evidence type="ECO:0000256" key="9">
    <source>
        <dbReference type="SAM" id="SignalP"/>
    </source>
</evidence>
<dbReference type="Pfam" id="PF01618">
    <property type="entry name" value="MotA_ExbB"/>
    <property type="match status" value="1"/>
</dbReference>
<sequence>MKVFKKSLQALGATALVMGSAITFSAPATAQDVSLSDILDLVRRDSQQMSAEDERRLQEFRQQTAEQARLMSEARGQLNAAEARGRALSAEFDENERQLTQLSAELETQAGDFGELLGQFRTAAGETMPIIRESLSNYEYTGRAERLAEVSEARSLPTREDLDALPKAMLQEMVAQSEVKTFTAPVAGAGPDATIADVEVMRVGVFTAATTDDTRFLEIITANTDEPYLRVLKAQPGGDFQAAMKKLIAADEGEVVITPVDPTKGQLFAVAGEMPGLGERVNQGGVVGYVILFLLAVGAAFAIFKIVTLFLMGGAMRKTAKTRQAGTGNPLARVFEAYETNKHHDIESLELKLDEQILRESPKIERFNDIVKVLAAVAPLLGLLGTVIGMIITFTAITNFGAGDPKLMAGGISVALMTTVLGLVAAIPLLLLHAVAASLARGNQQILDEQAAGLVAERAESNTGVA</sequence>
<comment type="caution">
    <text evidence="11">The sequence shown here is derived from an EMBL/GenBank/DDBJ whole genome shotgun (WGS) entry which is preliminary data.</text>
</comment>
<evidence type="ECO:0000259" key="10">
    <source>
        <dbReference type="Pfam" id="PF01618"/>
    </source>
</evidence>
<dbReference type="InterPro" id="IPR050790">
    <property type="entry name" value="ExbB/TolQ_transport"/>
</dbReference>
<dbReference type="EMBL" id="BMKF01000001">
    <property type="protein sequence ID" value="GGB62003.1"/>
    <property type="molecule type" value="Genomic_DNA"/>
</dbReference>
<keyword evidence="12" id="KW-1185">Reference proteome</keyword>
<evidence type="ECO:0000256" key="8">
    <source>
        <dbReference type="SAM" id="Phobius"/>
    </source>
</evidence>
<accession>A0ABQ1J7Z8</accession>
<feature type="transmembrane region" description="Helical" evidence="8">
    <location>
        <begin position="373"/>
        <end position="397"/>
    </location>
</feature>
<feature type="transmembrane region" description="Helical" evidence="8">
    <location>
        <begin position="286"/>
        <end position="311"/>
    </location>
</feature>
<dbReference type="PANTHER" id="PTHR30625:SF11">
    <property type="entry name" value="MOTA_TOLQ_EXBB PROTON CHANNEL DOMAIN-CONTAINING PROTEIN"/>
    <property type="match status" value="1"/>
</dbReference>
<keyword evidence="5 8" id="KW-0472">Membrane</keyword>
<dbReference type="PANTHER" id="PTHR30625">
    <property type="entry name" value="PROTEIN TOLQ"/>
    <property type="match status" value="1"/>
</dbReference>
<organism evidence="11 12">
    <name type="scientific">Henriciella pelagia</name>
    <dbReference type="NCBI Taxonomy" id="1977912"/>
    <lineage>
        <taxon>Bacteria</taxon>
        <taxon>Pseudomonadati</taxon>
        <taxon>Pseudomonadota</taxon>
        <taxon>Alphaproteobacteria</taxon>
        <taxon>Hyphomonadales</taxon>
        <taxon>Hyphomonadaceae</taxon>
        <taxon>Henriciella</taxon>
    </lineage>
</organism>
<proteinExistence type="inferred from homology"/>
<feature type="chain" id="PRO_5045905892" evidence="9">
    <location>
        <begin position="31"/>
        <end position="466"/>
    </location>
</feature>
<evidence type="ECO:0000256" key="2">
    <source>
        <dbReference type="ARBA" id="ARBA00022475"/>
    </source>
</evidence>
<keyword evidence="6" id="KW-0653">Protein transport</keyword>
<evidence type="ECO:0000256" key="1">
    <source>
        <dbReference type="ARBA" id="ARBA00004651"/>
    </source>
</evidence>
<name>A0ABQ1J7Z8_9PROT</name>
<dbReference type="InterPro" id="IPR017270">
    <property type="entry name" value="MotA/TolQ/ExbB-rel"/>
</dbReference>
<dbReference type="InterPro" id="IPR023298">
    <property type="entry name" value="ATPase_P-typ_TM_dom_sf"/>
</dbReference>
<evidence type="ECO:0000313" key="12">
    <source>
        <dbReference type="Proteomes" id="UP000628854"/>
    </source>
</evidence>
<evidence type="ECO:0000313" key="11">
    <source>
        <dbReference type="EMBL" id="GGB62003.1"/>
    </source>
</evidence>